<feature type="transmembrane region" description="Helical" evidence="2">
    <location>
        <begin position="83"/>
        <end position="104"/>
    </location>
</feature>
<dbReference type="AlphaFoldDB" id="A0A2N7RXD4"/>
<feature type="transmembrane region" description="Helical" evidence="2">
    <location>
        <begin position="59"/>
        <end position="77"/>
    </location>
</feature>
<reference evidence="3 4" key="1">
    <citation type="journal article" date="2017" name="Elife">
        <title>Extensive horizontal gene transfer in cheese-associated bacteria.</title>
        <authorList>
            <person name="Bonham K.S."/>
            <person name="Wolfe B.E."/>
            <person name="Dutton R.J."/>
        </authorList>
    </citation>
    <scope>NUCLEOTIDE SEQUENCE [LARGE SCALE GENOMIC DNA]</scope>
    <source>
        <strain evidence="3 4">JB182</strain>
    </source>
</reference>
<dbReference type="Proteomes" id="UP000235739">
    <property type="component" value="Unassembled WGS sequence"/>
</dbReference>
<organism evidence="3 4">
    <name type="scientific">Glutamicibacter arilaitensis</name>
    <dbReference type="NCBI Taxonomy" id="256701"/>
    <lineage>
        <taxon>Bacteria</taxon>
        <taxon>Bacillati</taxon>
        <taxon>Actinomycetota</taxon>
        <taxon>Actinomycetes</taxon>
        <taxon>Micrococcales</taxon>
        <taxon>Micrococcaceae</taxon>
        <taxon>Glutamicibacter</taxon>
    </lineage>
</organism>
<accession>A0A2N7RXD4</accession>
<protein>
    <submittedName>
        <fullName evidence="3">Uncharacterized protein</fullName>
    </submittedName>
</protein>
<evidence type="ECO:0000256" key="1">
    <source>
        <dbReference type="SAM" id="MobiDB-lite"/>
    </source>
</evidence>
<evidence type="ECO:0000256" key="2">
    <source>
        <dbReference type="SAM" id="Phobius"/>
    </source>
</evidence>
<keyword evidence="2" id="KW-0812">Transmembrane</keyword>
<gene>
    <name evidence="3" type="ORF">CIK84_18865</name>
</gene>
<proteinExistence type="predicted"/>
<feature type="region of interest" description="Disordered" evidence="1">
    <location>
        <begin position="1"/>
        <end position="36"/>
    </location>
</feature>
<keyword evidence="2" id="KW-1133">Transmembrane helix</keyword>
<dbReference type="EMBL" id="PNQX01000006">
    <property type="protein sequence ID" value="PMQ18545.1"/>
    <property type="molecule type" value="Genomic_DNA"/>
</dbReference>
<name>A0A2N7RXD4_9MICC</name>
<keyword evidence="2" id="KW-0472">Membrane</keyword>
<evidence type="ECO:0000313" key="4">
    <source>
        <dbReference type="Proteomes" id="UP000235739"/>
    </source>
</evidence>
<evidence type="ECO:0000313" key="3">
    <source>
        <dbReference type="EMBL" id="PMQ18545.1"/>
    </source>
</evidence>
<sequence length="123" mass="13140">MGGTQKMRQSKAGRVSEKHARRTNQELQALSEPPMNDPFEHLIAKTEFDSGAYDQISKAFTLILAGVAILFAGGSLAGVAPSIWVLVLWSGLVVVLGVLGFMGLGASISAKRAAIAVYKHRYP</sequence>
<comment type="caution">
    <text evidence="3">The sequence shown here is derived from an EMBL/GenBank/DDBJ whole genome shotgun (WGS) entry which is preliminary data.</text>
</comment>